<accession>A0ABW0EI64</accession>
<organism evidence="1 2">
    <name type="scientific">Actinokineospora guangxiensis</name>
    <dbReference type="NCBI Taxonomy" id="1490288"/>
    <lineage>
        <taxon>Bacteria</taxon>
        <taxon>Bacillati</taxon>
        <taxon>Actinomycetota</taxon>
        <taxon>Actinomycetes</taxon>
        <taxon>Pseudonocardiales</taxon>
        <taxon>Pseudonocardiaceae</taxon>
        <taxon>Actinokineospora</taxon>
    </lineage>
</organism>
<comment type="caution">
    <text evidence="1">The sequence shown here is derived from an EMBL/GenBank/DDBJ whole genome shotgun (WGS) entry which is preliminary data.</text>
</comment>
<protein>
    <submittedName>
        <fullName evidence="1">Helix-turn-helix domain-containing protein</fullName>
    </submittedName>
</protein>
<dbReference type="EMBL" id="JBHSKF010000001">
    <property type="protein sequence ID" value="MFC5285963.1"/>
    <property type="molecule type" value="Genomic_DNA"/>
</dbReference>
<evidence type="ECO:0000313" key="2">
    <source>
        <dbReference type="Proteomes" id="UP001596157"/>
    </source>
</evidence>
<dbReference type="Pfam" id="PF13560">
    <property type="entry name" value="HTH_31"/>
    <property type="match status" value="1"/>
</dbReference>
<dbReference type="InterPro" id="IPR010982">
    <property type="entry name" value="Lambda_DNA-bd_dom_sf"/>
</dbReference>
<keyword evidence="2" id="KW-1185">Reference proteome</keyword>
<dbReference type="RefSeq" id="WP_378243380.1">
    <property type="nucleotide sequence ID" value="NZ_JBHSKF010000001.1"/>
</dbReference>
<reference evidence="2" key="1">
    <citation type="journal article" date="2019" name="Int. J. Syst. Evol. Microbiol.">
        <title>The Global Catalogue of Microorganisms (GCM) 10K type strain sequencing project: providing services to taxonomists for standard genome sequencing and annotation.</title>
        <authorList>
            <consortium name="The Broad Institute Genomics Platform"/>
            <consortium name="The Broad Institute Genome Sequencing Center for Infectious Disease"/>
            <person name="Wu L."/>
            <person name="Ma J."/>
        </authorList>
    </citation>
    <scope>NUCLEOTIDE SEQUENCE [LARGE SCALE GENOMIC DNA]</scope>
    <source>
        <strain evidence="2">CCUG 59778</strain>
    </source>
</reference>
<proteinExistence type="predicted"/>
<name>A0ABW0EI64_9PSEU</name>
<gene>
    <name evidence="1" type="ORF">ACFPM7_02775</name>
</gene>
<dbReference type="Proteomes" id="UP001596157">
    <property type="component" value="Unassembled WGS sequence"/>
</dbReference>
<evidence type="ECO:0000313" key="1">
    <source>
        <dbReference type="EMBL" id="MFC5285963.1"/>
    </source>
</evidence>
<dbReference type="SUPFAM" id="SSF47413">
    <property type="entry name" value="lambda repressor-like DNA-binding domains"/>
    <property type="match status" value="1"/>
</dbReference>
<sequence>MRPVKAGPVQVFAADLRALRRRCGTPDFTAMARRTGASVDALSDAVGGEHLPAWATVAAFVRGCGAQAADWRGRWEEARDGMLVRIPVPRRPS</sequence>